<sequence>MVATQTGEKHTVLFCNYCESGMSVPVDQIPDDPKCNSCKELENRDDNTAKSLRIIRESGVEVGDIVEYQGEEWGVDSTGPWHTVHLQNKTGVRMDGVDVRDLDVVEKDAWAHPDRVVDGCFWFEVEPDIRSGAD</sequence>
<dbReference type="EMBL" id="AFNT02000012">
    <property type="protein sequence ID" value="ERJ06616.1"/>
    <property type="molecule type" value="Genomic_DNA"/>
</dbReference>
<dbReference type="RefSeq" id="WP_008525179.1">
    <property type="nucleotide sequence ID" value="NC_021921.1"/>
</dbReference>
<reference evidence="1 2" key="2">
    <citation type="journal article" date="2013" name="PLoS ONE">
        <title>INDIGO - INtegrated Data Warehouse of MIcrobial GenOmes with Examples from the Red Sea Extremophiles.</title>
        <authorList>
            <person name="Alam I."/>
            <person name="Antunes A."/>
            <person name="Kamau A.A."/>
            <person name="Ba Alawi W."/>
            <person name="Kalkatawi M."/>
            <person name="Stingl U."/>
            <person name="Bajic V.B."/>
        </authorList>
    </citation>
    <scope>NUCLEOTIDE SEQUENCE [LARGE SCALE GENOMIC DNA]</scope>
    <source>
        <strain evidence="1 2">SARL4B</strain>
    </source>
</reference>
<gene>
    <name evidence="1" type="ORF">HLRTI_001322</name>
</gene>
<comment type="caution">
    <text evidence="1">The sequence shown here is derived from an EMBL/GenBank/DDBJ whole genome shotgun (WGS) entry which is preliminary data.</text>
</comment>
<dbReference type="AlphaFoldDB" id="U2E3U6"/>
<accession>U2E3U6</accession>
<dbReference type="GeneID" id="23798582"/>
<evidence type="ECO:0000313" key="1">
    <source>
        <dbReference type="EMBL" id="ERJ06616.1"/>
    </source>
</evidence>
<evidence type="ECO:0000313" key="2">
    <source>
        <dbReference type="Proteomes" id="UP000003861"/>
    </source>
</evidence>
<reference evidence="1 2" key="1">
    <citation type="journal article" date="2011" name="J. Bacteriol.">
        <title>Genome sequence of Halorhabdus tiamatea, the first archaeon isolated from a deep-sea anoxic brine lake.</title>
        <authorList>
            <person name="Antunes A."/>
            <person name="Alam I."/>
            <person name="Bajic V.B."/>
            <person name="Stingl U."/>
        </authorList>
    </citation>
    <scope>NUCLEOTIDE SEQUENCE [LARGE SCALE GENOMIC DNA]</scope>
    <source>
        <strain evidence="1 2">SARL4B</strain>
    </source>
</reference>
<name>U2E3U6_9EURY</name>
<proteinExistence type="predicted"/>
<protein>
    <submittedName>
        <fullName evidence="1">Uncharacterized protein</fullName>
    </submittedName>
</protein>
<organism evidence="1 2">
    <name type="scientific">Halorhabdus tiamatea SARL4B</name>
    <dbReference type="NCBI Taxonomy" id="1033806"/>
    <lineage>
        <taxon>Archaea</taxon>
        <taxon>Methanobacteriati</taxon>
        <taxon>Methanobacteriota</taxon>
        <taxon>Stenosarchaea group</taxon>
        <taxon>Halobacteria</taxon>
        <taxon>Halobacteriales</taxon>
        <taxon>Haloarculaceae</taxon>
        <taxon>Halorhabdus</taxon>
    </lineage>
</organism>
<dbReference type="Proteomes" id="UP000003861">
    <property type="component" value="Unassembled WGS sequence"/>
</dbReference>